<comment type="caution">
    <text evidence="2">The sequence shown here is derived from an EMBL/GenBank/DDBJ whole genome shotgun (WGS) entry which is preliminary data.</text>
</comment>
<dbReference type="Proteomes" id="UP001391051">
    <property type="component" value="Unassembled WGS sequence"/>
</dbReference>
<dbReference type="RefSeq" id="XP_066707119.1">
    <property type="nucleotide sequence ID" value="XM_066838226.1"/>
</dbReference>
<name>A0ABR1QZ50_9PEZI</name>
<evidence type="ECO:0000256" key="1">
    <source>
        <dbReference type="SAM" id="MobiDB-lite"/>
    </source>
</evidence>
<evidence type="ECO:0000313" key="2">
    <source>
        <dbReference type="EMBL" id="KAK7967727.1"/>
    </source>
</evidence>
<organism evidence="2 3">
    <name type="scientific">Apiospora aurea</name>
    <dbReference type="NCBI Taxonomy" id="335848"/>
    <lineage>
        <taxon>Eukaryota</taxon>
        <taxon>Fungi</taxon>
        <taxon>Dikarya</taxon>
        <taxon>Ascomycota</taxon>
        <taxon>Pezizomycotina</taxon>
        <taxon>Sordariomycetes</taxon>
        <taxon>Xylariomycetidae</taxon>
        <taxon>Amphisphaeriales</taxon>
        <taxon>Apiosporaceae</taxon>
        <taxon>Apiospora</taxon>
    </lineage>
</organism>
<accession>A0ABR1QZ50</accession>
<dbReference type="GeneID" id="92071288"/>
<gene>
    <name evidence="2" type="ORF">PG986_002004</name>
</gene>
<keyword evidence="3" id="KW-1185">Reference proteome</keyword>
<protein>
    <submittedName>
        <fullName evidence="2">RNase Z</fullName>
    </submittedName>
</protein>
<evidence type="ECO:0000313" key="3">
    <source>
        <dbReference type="Proteomes" id="UP001391051"/>
    </source>
</evidence>
<feature type="region of interest" description="Disordered" evidence="1">
    <location>
        <begin position="47"/>
        <end position="70"/>
    </location>
</feature>
<dbReference type="EMBL" id="JAQQWE010000001">
    <property type="protein sequence ID" value="KAK7967727.1"/>
    <property type="molecule type" value="Genomic_DNA"/>
</dbReference>
<proteinExistence type="predicted"/>
<sequence>MSPSIFATPLPQPKSSEVLEWAFPKPYHHLTFFSMLVSSRPAIAQNTSSSPMATAITRYSRPPSSIARTP</sequence>
<reference evidence="2 3" key="1">
    <citation type="submission" date="2023-01" db="EMBL/GenBank/DDBJ databases">
        <title>Analysis of 21 Apiospora genomes using comparative genomics revels a genus with tremendous synthesis potential of carbohydrate active enzymes and secondary metabolites.</title>
        <authorList>
            <person name="Sorensen T."/>
        </authorList>
    </citation>
    <scope>NUCLEOTIDE SEQUENCE [LARGE SCALE GENOMIC DNA]</scope>
    <source>
        <strain evidence="2 3">CBS 24483</strain>
    </source>
</reference>